<dbReference type="PROSITE" id="PS50043">
    <property type="entry name" value="HTH_LUXR_2"/>
    <property type="match status" value="1"/>
</dbReference>
<dbReference type="InterPro" id="IPR041617">
    <property type="entry name" value="TPR_MalT"/>
</dbReference>
<dbReference type="KEGG" id="pre:PCA10_27100"/>
<dbReference type="Pfam" id="PF00196">
    <property type="entry name" value="GerE"/>
    <property type="match status" value="1"/>
</dbReference>
<feature type="domain" description="HTH luxR-type" evidence="4">
    <location>
        <begin position="773"/>
        <end position="838"/>
    </location>
</feature>
<evidence type="ECO:0000313" key="5">
    <source>
        <dbReference type="EMBL" id="BAN48442.1"/>
    </source>
</evidence>
<dbReference type="Pfam" id="PF25873">
    <property type="entry name" value="WHD_MalT"/>
    <property type="match status" value="1"/>
</dbReference>
<dbReference type="PATRIC" id="fig|1245471.3.peg.2744"/>
<evidence type="ECO:0000313" key="6">
    <source>
        <dbReference type="Proteomes" id="UP000015503"/>
    </source>
</evidence>
<dbReference type="eggNOG" id="COG2909">
    <property type="taxonomic scope" value="Bacteria"/>
</dbReference>
<evidence type="ECO:0000256" key="2">
    <source>
        <dbReference type="ARBA" id="ARBA00023125"/>
    </source>
</evidence>
<dbReference type="STRING" id="1245471.PCA10_27100"/>
<dbReference type="InterPro" id="IPR016032">
    <property type="entry name" value="Sig_transdc_resp-reg_C-effctor"/>
</dbReference>
<gene>
    <name evidence="5" type="ORF">PCA10_27100</name>
</gene>
<dbReference type="RefSeq" id="WP_016492636.1">
    <property type="nucleotide sequence ID" value="NC_021499.1"/>
</dbReference>
<dbReference type="PROSITE" id="PS00622">
    <property type="entry name" value="HTH_LUXR_1"/>
    <property type="match status" value="1"/>
</dbReference>
<keyword evidence="2" id="KW-0238">DNA-binding</keyword>
<dbReference type="CDD" id="cd06170">
    <property type="entry name" value="LuxR_C_like"/>
    <property type="match status" value="1"/>
</dbReference>
<dbReference type="Proteomes" id="UP000015503">
    <property type="component" value="Chromosome"/>
</dbReference>
<dbReference type="InterPro" id="IPR011990">
    <property type="entry name" value="TPR-like_helical_dom_sf"/>
</dbReference>
<keyword evidence="6" id="KW-1185">Reference proteome</keyword>
<keyword evidence="3" id="KW-0804">Transcription</keyword>
<dbReference type="EMBL" id="AP013068">
    <property type="protein sequence ID" value="BAN48442.1"/>
    <property type="molecule type" value="Genomic_DNA"/>
</dbReference>
<reference evidence="5 6" key="1">
    <citation type="journal article" date="2013" name="Genome Announc.">
        <title>Complete Genome Sequence of the Carbazole Degrader Pseudomonas resinovorans Strain CA10 (NBRC 106553).</title>
        <authorList>
            <person name="Shintani M."/>
            <person name="Hosoyama A."/>
            <person name="Ohji S."/>
            <person name="Tsuchikane K."/>
            <person name="Takarada H."/>
            <person name="Yamazoe A."/>
            <person name="Fujita N."/>
            <person name="Nojiri H."/>
        </authorList>
    </citation>
    <scope>NUCLEOTIDE SEQUENCE [LARGE SCALE GENOMIC DNA]</scope>
    <source>
        <strain evidence="5 6">NBRC 106553</strain>
    </source>
</reference>
<proteinExistence type="predicted"/>
<dbReference type="PRINTS" id="PR00038">
    <property type="entry name" value="HTHLUXR"/>
</dbReference>
<protein>
    <submittedName>
        <fullName evidence="5">Putative LuxR family transcriptional regulator</fullName>
    </submittedName>
</protein>
<dbReference type="SUPFAM" id="SSF48452">
    <property type="entry name" value="TPR-like"/>
    <property type="match status" value="1"/>
</dbReference>
<sequence length="840" mass="93541">MASSFPPPHRDAVSFRLPPDHLVRPRLRDSLLQADCRLRLLCAPAGSGKSVLLKECLQQRPASCRAVFLELNGKRLGRQDLLERLAVALEAPDASWAGVCQQLAMVSGGLWVVLDDYPRFPDRELDELLNDLIQSSPRHVAWWIASRRRPELQLARLLLDGDLFELGAGELAFDLQELVMLLAGRWPRDAIDHLHRDTRGWCAGIRLHLLSQGPTGGSVAFDPDHPLVLGYLRSEVLDELPEDWRQALFTLALLPQFDAALCEQLLGAGEGARLLEQLVNCGLFIEPAGEGGYSFQMQPVQARVLAGQLPEPMVKAVFRRACQWYLGQDKVRQALEYSVKAGQMDVAASLMQRYSNDLLLQGRSLMELMNLRRELPAELLTSTPRLTVLNAWTLMLSGRLDEAEAYTERLGDFLPQGDVRRQHELVAQWKALHGNLAFHRGQPERARELLAEALAELSSRSWGQRLFSRALQVEQALIDGRLDEAAELNRAATKEARQHASLAMEAVLVLGHVKLLEIRGELLRAETLLKRLYSELTQAWDNEPSPMRGRVQLRRAMLLTQQGRYPEAAREFQSGQQEALDCGDPAAFWGYLGLAELDALQGDPDAAYQRIADAERFMHFSHVDEALYRGHLLRARARLWLSQGRAAQADKVLRSMPASMLNTSPYGAPELHLGLRLLQLQARLAVGDLDQALPELTALHARALAEGRRVVACEVGFSLVEGLYASNKPGQAKQLLLDTLALARQLGLASAERAFALRSPALMRWAGDASRGDGEPVALLTRREMEVLKLVAQGLANQQIAEALFISLHTVKTHAQRINFKLGVERRTQALVRAKELGLV</sequence>
<evidence type="ECO:0000256" key="1">
    <source>
        <dbReference type="ARBA" id="ARBA00023015"/>
    </source>
</evidence>
<dbReference type="InterPro" id="IPR027417">
    <property type="entry name" value="P-loop_NTPase"/>
</dbReference>
<dbReference type="InterPro" id="IPR000792">
    <property type="entry name" value="Tscrpt_reg_LuxR_C"/>
</dbReference>
<dbReference type="Gene3D" id="1.10.10.10">
    <property type="entry name" value="Winged helix-like DNA-binding domain superfamily/Winged helix DNA-binding domain"/>
    <property type="match status" value="1"/>
</dbReference>
<dbReference type="GO" id="GO:0003677">
    <property type="term" value="F:DNA binding"/>
    <property type="evidence" value="ECO:0007669"/>
    <property type="project" value="UniProtKB-KW"/>
</dbReference>
<evidence type="ECO:0000259" key="4">
    <source>
        <dbReference type="PROSITE" id="PS50043"/>
    </source>
</evidence>
<dbReference type="PANTHER" id="PTHR44688:SF16">
    <property type="entry name" value="DNA-BINDING TRANSCRIPTIONAL ACTIVATOR DEVR_DOSR"/>
    <property type="match status" value="1"/>
</dbReference>
<dbReference type="OrthoDB" id="1123107at2"/>
<dbReference type="SMART" id="SM00421">
    <property type="entry name" value="HTH_LUXR"/>
    <property type="match status" value="1"/>
</dbReference>
<dbReference type="Gene3D" id="1.25.40.10">
    <property type="entry name" value="Tetratricopeptide repeat domain"/>
    <property type="match status" value="1"/>
</dbReference>
<dbReference type="GO" id="GO:0006355">
    <property type="term" value="P:regulation of DNA-templated transcription"/>
    <property type="evidence" value="ECO:0007669"/>
    <property type="project" value="InterPro"/>
</dbReference>
<name>S6AF23_METRE</name>
<dbReference type="Pfam" id="PF17874">
    <property type="entry name" value="TPR_MalT"/>
    <property type="match status" value="1"/>
</dbReference>
<dbReference type="SUPFAM" id="SSF46894">
    <property type="entry name" value="C-terminal effector domain of the bipartite response regulators"/>
    <property type="match status" value="1"/>
</dbReference>
<dbReference type="InterPro" id="IPR059106">
    <property type="entry name" value="WHD_MalT"/>
</dbReference>
<dbReference type="InterPro" id="IPR036388">
    <property type="entry name" value="WH-like_DNA-bd_sf"/>
</dbReference>
<dbReference type="PANTHER" id="PTHR44688">
    <property type="entry name" value="DNA-BINDING TRANSCRIPTIONAL ACTIVATOR DEVR_DOSR"/>
    <property type="match status" value="1"/>
</dbReference>
<dbReference type="SUPFAM" id="SSF52540">
    <property type="entry name" value="P-loop containing nucleoside triphosphate hydrolases"/>
    <property type="match status" value="1"/>
</dbReference>
<dbReference type="HOGENOM" id="CLU_006325_2_1_6"/>
<keyword evidence="1" id="KW-0805">Transcription regulation</keyword>
<accession>S6AF23</accession>
<dbReference type="AlphaFoldDB" id="S6AF23"/>
<organism evidence="5 6">
    <name type="scientific">Metapseudomonas resinovorans NBRC 106553</name>
    <dbReference type="NCBI Taxonomy" id="1245471"/>
    <lineage>
        <taxon>Bacteria</taxon>
        <taxon>Pseudomonadati</taxon>
        <taxon>Pseudomonadota</taxon>
        <taxon>Gammaproteobacteria</taxon>
        <taxon>Pseudomonadales</taxon>
        <taxon>Pseudomonadaceae</taxon>
        <taxon>Metapseudomonas</taxon>
    </lineage>
</organism>
<evidence type="ECO:0000256" key="3">
    <source>
        <dbReference type="ARBA" id="ARBA00023163"/>
    </source>
</evidence>